<sequence length="240" mass="27680">MKLEFKKSLTNKIVLILCVLFLFLFLLGYFLPVGIDKVKHLGYGQYFFSAYTVATEFGFLLFSFIIAYFINKEYSNKNTLFYKLIGDNVYTFFYKKALVLFIECFLIIWIFITVISLIFGDFTHYLLLLLLFGLVILQYILIIGTISMLFSNILLSIGISIVYWIGSIILVAVNKSIFGIIAPFEASNTMYNTVNKILQNDAQFLSSHDVITLVIFFVALFIINFIVLTLAKKRWLRLGL</sequence>
<keyword evidence="3" id="KW-1185">Reference proteome</keyword>
<evidence type="ECO:0000256" key="1">
    <source>
        <dbReference type="SAM" id="Phobius"/>
    </source>
</evidence>
<proteinExistence type="predicted"/>
<keyword evidence="1" id="KW-0472">Membrane</keyword>
<keyword evidence="1" id="KW-1133">Transmembrane helix</keyword>
<gene>
    <name evidence="2" type="ORF">CD039_10375</name>
</gene>
<name>A0A2K4FB26_9STAP</name>
<dbReference type="GeneID" id="98298748"/>
<dbReference type="AlphaFoldDB" id="A0A2K4FB26"/>
<feature type="transmembrane region" description="Helical" evidence="1">
    <location>
        <begin position="98"/>
        <end position="119"/>
    </location>
</feature>
<dbReference type="Proteomes" id="UP000242712">
    <property type="component" value="Unassembled WGS sequence"/>
</dbReference>
<accession>A0A2K4FB26</accession>
<evidence type="ECO:0000313" key="3">
    <source>
        <dbReference type="Proteomes" id="UP000242712"/>
    </source>
</evidence>
<comment type="caution">
    <text evidence="2">The sequence shown here is derived from an EMBL/GenBank/DDBJ whole genome shotgun (WGS) entry which is preliminary data.</text>
</comment>
<feature type="transmembrane region" description="Helical" evidence="1">
    <location>
        <begin position="162"/>
        <end position="184"/>
    </location>
</feature>
<feature type="transmembrane region" description="Helical" evidence="1">
    <location>
        <begin position="210"/>
        <end position="231"/>
    </location>
</feature>
<dbReference type="OrthoDB" id="2232193at2"/>
<feature type="transmembrane region" description="Helical" evidence="1">
    <location>
        <begin position="43"/>
        <end position="70"/>
    </location>
</feature>
<organism evidence="2 3">
    <name type="scientific">Staphylococcus argensis</name>
    <dbReference type="NCBI Taxonomy" id="1607738"/>
    <lineage>
        <taxon>Bacteria</taxon>
        <taxon>Bacillati</taxon>
        <taxon>Bacillota</taxon>
        <taxon>Bacilli</taxon>
        <taxon>Bacillales</taxon>
        <taxon>Staphylococcaceae</taxon>
        <taxon>Staphylococcus</taxon>
    </lineage>
</organism>
<feature type="transmembrane region" description="Helical" evidence="1">
    <location>
        <begin position="12"/>
        <end position="31"/>
    </location>
</feature>
<keyword evidence="1" id="KW-0812">Transmembrane</keyword>
<reference evidence="2 3" key="1">
    <citation type="submission" date="2017-08" db="EMBL/GenBank/DDBJ databases">
        <title>Draft genome sequences of 64 type strains of genus Staph aureus.</title>
        <authorList>
            <person name="Cole K."/>
            <person name="Golubchik T."/>
            <person name="Russell J."/>
            <person name="Foster D."/>
            <person name="Llewelyn M."/>
            <person name="Wilson D."/>
            <person name="Crook D."/>
            <person name="Paul J."/>
        </authorList>
    </citation>
    <scope>NUCLEOTIDE SEQUENCE [LARGE SCALE GENOMIC DNA]</scope>
    <source>
        <strain evidence="2 3">DSM 29875</strain>
    </source>
</reference>
<feature type="transmembrane region" description="Helical" evidence="1">
    <location>
        <begin position="125"/>
        <end position="150"/>
    </location>
</feature>
<evidence type="ECO:0000313" key="2">
    <source>
        <dbReference type="EMBL" id="POA08473.1"/>
    </source>
</evidence>
<protein>
    <submittedName>
        <fullName evidence="2">Peptide ABC transporter permease</fullName>
    </submittedName>
</protein>
<dbReference type="EMBL" id="PPPX01000016">
    <property type="protein sequence ID" value="POA08473.1"/>
    <property type="molecule type" value="Genomic_DNA"/>
</dbReference>
<dbReference type="RefSeq" id="WP_103372255.1">
    <property type="nucleotide sequence ID" value="NZ_CBCRVO010000002.1"/>
</dbReference>